<organism evidence="2 3">
    <name type="scientific">candidate division WWE3 bacterium CG_4_10_14_0_2_um_filter_41_14</name>
    <dbReference type="NCBI Taxonomy" id="1975072"/>
    <lineage>
        <taxon>Bacteria</taxon>
        <taxon>Katanobacteria</taxon>
    </lineage>
</organism>
<protein>
    <submittedName>
        <fullName evidence="2">Uncharacterized protein</fullName>
    </submittedName>
</protein>
<keyword evidence="1" id="KW-0812">Transmembrane</keyword>
<sequence>MPEIKFSSKETTGITKTQLYVRVFLVIVLIIVTSTAISTYFLIYKPQAVSTSPTDRPKPTPTPIPEYLMFLQARADYVGIIERIDQGNDTVTVLRDDGSRIQLTLNPFTHIYLVAQFQPQTSQVTISDQSALREQMVVSIYTQDKSIQALFALELDVSLTPTPPQIETAPINEDMQ</sequence>
<keyword evidence="1" id="KW-0472">Membrane</keyword>
<reference evidence="3" key="1">
    <citation type="submission" date="2017-09" db="EMBL/GenBank/DDBJ databases">
        <title>Depth-based differentiation of microbial function through sediment-hosted aquifers and enrichment of novel symbionts in the deep terrestrial subsurface.</title>
        <authorList>
            <person name="Probst A.J."/>
            <person name="Ladd B."/>
            <person name="Jarett J.K."/>
            <person name="Geller-Mcgrath D.E."/>
            <person name="Sieber C.M.K."/>
            <person name="Emerson J.B."/>
            <person name="Anantharaman K."/>
            <person name="Thomas B.C."/>
            <person name="Malmstrom R."/>
            <person name="Stieglmeier M."/>
            <person name="Klingl A."/>
            <person name="Woyke T."/>
            <person name="Ryan C.M."/>
            <person name="Banfield J.F."/>
        </authorList>
    </citation>
    <scope>NUCLEOTIDE SEQUENCE [LARGE SCALE GENOMIC DNA]</scope>
</reference>
<dbReference type="Proteomes" id="UP000228920">
    <property type="component" value="Unassembled WGS sequence"/>
</dbReference>
<feature type="transmembrane region" description="Helical" evidence="1">
    <location>
        <begin position="20"/>
        <end position="43"/>
    </location>
</feature>
<name>A0A2M7TII8_UNCKA</name>
<accession>A0A2M7TII8</accession>
<comment type="caution">
    <text evidence="2">The sequence shown here is derived from an EMBL/GenBank/DDBJ whole genome shotgun (WGS) entry which is preliminary data.</text>
</comment>
<evidence type="ECO:0000313" key="3">
    <source>
        <dbReference type="Proteomes" id="UP000228920"/>
    </source>
</evidence>
<evidence type="ECO:0000313" key="2">
    <source>
        <dbReference type="EMBL" id="PIZ46186.1"/>
    </source>
</evidence>
<proteinExistence type="predicted"/>
<evidence type="ECO:0000256" key="1">
    <source>
        <dbReference type="SAM" id="Phobius"/>
    </source>
</evidence>
<dbReference type="EMBL" id="PFNL01000110">
    <property type="protein sequence ID" value="PIZ46186.1"/>
    <property type="molecule type" value="Genomic_DNA"/>
</dbReference>
<gene>
    <name evidence="2" type="ORF">COY32_03850</name>
</gene>
<dbReference type="AlphaFoldDB" id="A0A2M7TII8"/>
<keyword evidence="1" id="KW-1133">Transmembrane helix</keyword>